<dbReference type="PANTHER" id="PTHR48086:SF3">
    <property type="entry name" value="SODIUM_PROLINE SYMPORTER"/>
    <property type="match status" value="1"/>
</dbReference>
<evidence type="ECO:0000256" key="6">
    <source>
        <dbReference type="ARBA" id="ARBA00022847"/>
    </source>
</evidence>
<feature type="transmembrane region" description="Helical" evidence="14">
    <location>
        <begin position="128"/>
        <end position="149"/>
    </location>
</feature>
<feature type="transmembrane region" description="Helical" evidence="14">
    <location>
        <begin position="66"/>
        <end position="93"/>
    </location>
</feature>
<protein>
    <submittedName>
        <fullName evidence="15">Sodium:solute symporter family protein</fullName>
    </submittedName>
</protein>
<dbReference type="PANTHER" id="PTHR48086">
    <property type="entry name" value="SODIUM/PROLINE SYMPORTER-RELATED"/>
    <property type="match status" value="1"/>
</dbReference>
<dbReference type="Gene3D" id="1.20.1730.10">
    <property type="entry name" value="Sodium/glucose cotransporter"/>
    <property type="match status" value="1"/>
</dbReference>
<feature type="transmembrane region" description="Helical" evidence="14">
    <location>
        <begin position="433"/>
        <end position="452"/>
    </location>
</feature>
<feature type="transmembrane region" description="Helical" evidence="14">
    <location>
        <begin position="184"/>
        <end position="202"/>
    </location>
</feature>
<keyword evidence="5 14" id="KW-0812">Transmembrane</keyword>
<name>A0A6G1X9C4_9BACI</name>
<dbReference type="AlphaFoldDB" id="A0A6G1X9C4"/>
<keyword evidence="16" id="KW-1185">Reference proteome</keyword>
<keyword evidence="9" id="KW-0406">Ion transport</keyword>
<feature type="transmembrane region" description="Helical" evidence="14">
    <location>
        <begin position="155"/>
        <end position="177"/>
    </location>
</feature>
<feature type="transmembrane region" description="Helical" evidence="14">
    <location>
        <begin position="33"/>
        <end position="54"/>
    </location>
</feature>
<dbReference type="InterPro" id="IPR001734">
    <property type="entry name" value="Na/solute_symporter"/>
</dbReference>
<dbReference type="GO" id="GO:0015293">
    <property type="term" value="F:symporter activity"/>
    <property type="evidence" value="ECO:0007669"/>
    <property type="project" value="UniProtKB-KW"/>
</dbReference>
<keyword evidence="3" id="KW-0813">Transport</keyword>
<dbReference type="GO" id="GO:0006814">
    <property type="term" value="P:sodium ion transport"/>
    <property type="evidence" value="ECO:0007669"/>
    <property type="project" value="UniProtKB-KW"/>
</dbReference>
<evidence type="ECO:0000256" key="1">
    <source>
        <dbReference type="ARBA" id="ARBA00004651"/>
    </source>
</evidence>
<feature type="transmembrane region" description="Helical" evidence="14">
    <location>
        <begin position="401"/>
        <end position="426"/>
    </location>
</feature>
<evidence type="ECO:0000256" key="13">
    <source>
        <dbReference type="RuleBase" id="RU362091"/>
    </source>
</evidence>
<gene>
    <name evidence="15" type="ORF">GH754_14895</name>
</gene>
<dbReference type="GO" id="GO:0005886">
    <property type="term" value="C:plasma membrane"/>
    <property type="evidence" value="ECO:0007669"/>
    <property type="project" value="UniProtKB-SubCell"/>
</dbReference>
<dbReference type="EMBL" id="WJNH01000010">
    <property type="protein sequence ID" value="MRG87574.1"/>
    <property type="molecule type" value="Genomic_DNA"/>
</dbReference>
<organism evidence="15 16">
    <name type="scientific">Salinibacillus xinjiangensis</name>
    <dbReference type="NCBI Taxonomy" id="1229268"/>
    <lineage>
        <taxon>Bacteria</taxon>
        <taxon>Bacillati</taxon>
        <taxon>Bacillota</taxon>
        <taxon>Bacilli</taxon>
        <taxon>Bacillales</taxon>
        <taxon>Bacillaceae</taxon>
        <taxon>Salinibacillus</taxon>
    </lineage>
</organism>
<evidence type="ECO:0000256" key="10">
    <source>
        <dbReference type="ARBA" id="ARBA00023136"/>
    </source>
</evidence>
<proteinExistence type="inferred from homology"/>
<comment type="caution">
    <text evidence="15">The sequence shown here is derived from an EMBL/GenBank/DDBJ whole genome shotgun (WGS) entry which is preliminary data.</text>
</comment>
<evidence type="ECO:0000256" key="14">
    <source>
        <dbReference type="SAM" id="Phobius"/>
    </source>
</evidence>
<sequence>MKWELVLITIVYFIVLFYFIRKGSKKSDSIDDFTVGGWSMGIIVNVGFFTATWVSAASVLGVPSLLYSLGFAAVTGWFAGWFFANALLPFIAYKLRKPKFPVRTIPEFMRLRYEPHVKHSKLQVWSSLIMVVGYISYVTIQITGIGYLVSAMTGLSYQVSIFIFLLFTLVTVLGGVWSVALTDLFNTAVIVVGLAIAAFMILPQVGGVTEMFIQAGQITTPDVVGGTAMTEGGMFSPLGTFSIAAMVGIFLSNSLGASVAPHWPTRLLSAKNVKTAIMTPLLSNAIIFIVFSSLLVIGIGGRVLVPTMPEGMATDQIFPLLITDYMNPVIGGIVLAAIFAAALSTANGMILQSTIAITYDIFRNMSKKRVKDSSFIKITQGLLIVVAIIATLFALNPPAFIAMVAAYVFGLFGAAFIGPMYLGLYWKRVNKQAAYSGSITGVISYVVFSVLIETGTIAGVLPAVVWSVLISLTLMIICSYVFKPAPKEAWEPYFVAEVSESTQETIDKAMQRIKEEDEKKEAAV</sequence>
<feature type="transmembrane region" description="Helical" evidence="14">
    <location>
        <begin position="325"/>
        <end position="343"/>
    </location>
</feature>
<evidence type="ECO:0000256" key="12">
    <source>
        <dbReference type="ARBA" id="ARBA00033708"/>
    </source>
</evidence>
<feature type="transmembrane region" description="Helical" evidence="14">
    <location>
        <begin position="238"/>
        <end position="260"/>
    </location>
</feature>
<evidence type="ECO:0000256" key="3">
    <source>
        <dbReference type="ARBA" id="ARBA00022448"/>
    </source>
</evidence>
<comment type="catalytic activity">
    <reaction evidence="12">
        <text>L-proline(in) + Na(+)(in) = L-proline(out) + Na(+)(out)</text>
        <dbReference type="Rhea" id="RHEA:28967"/>
        <dbReference type="ChEBI" id="CHEBI:29101"/>
        <dbReference type="ChEBI" id="CHEBI:60039"/>
    </reaction>
</comment>
<keyword evidence="11" id="KW-0739">Sodium transport</keyword>
<comment type="similarity">
    <text evidence="2 13">Belongs to the sodium:solute symporter (SSF) (TC 2.A.21) family.</text>
</comment>
<accession>A0A6G1X9C4</accession>
<dbReference type="Proteomes" id="UP000480185">
    <property type="component" value="Unassembled WGS sequence"/>
</dbReference>
<evidence type="ECO:0000256" key="11">
    <source>
        <dbReference type="ARBA" id="ARBA00023201"/>
    </source>
</evidence>
<dbReference type="PROSITE" id="PS50283">
    <property type="entry name" value="NA_SOLUT_SYMP_3"/>
    <property type="match status" value="1"/>
</dbReference>
<evidence type="ECO:0000256" key="8">
    <source>
        <dbReference type="ARBA" id="ARBA00023053"/>
    </source>
</evidence>
<evidence type="ECO:0000256" key="9">
    <source>
        <dbReference type="ARBA" id="ARBA00023065"/>
    </source>
</evidence>
<evidence type="ECO:0000313" key="15">
    <source>
        <dbReference type="EMBL" id="MRG87574.1"/>
    </source>
</evidence>
<keyword evidence="7 14" id="KW-1133">Transmembrane helix</keyword>
<evidence type="ECO:0000313" key="16">
    <source>
        <dbReference type="Proteomes" id="UP000480185"/>
    </source>
</evidence>
<dbReference type="RefSeq" id="WP_153729467.1">
    <property type="nucleotide sequence ID" value="NZ_WJNH01000010.1"/>
</dbReference>
<evidence type="ECO:0000256" key="2">
    <source>
        <dbReference type="ARBA" id="ARBA00006434"/>
    </source>
</evidence>
<evidence type="ECO:0000256" key="4">
    <source>
        <dbReference type="ARBA" id="ARBA00022475"/>
    </source>
</evidence>
<feature type="transmembrane region" description="Helical" evidence="14">
    <location>
        <begin position="281"/>
        <end position="305"/>
    </location>
</feature>
<keyword evidence="8" id="KW-0915">Sodium</keyword>
<evidence type="ECO:0000256" key="5">
    <source>
        <dbReference type="ARBA" id="ARBA00022692"/>
    </source>
</evidence>
<dbReference type="InterPro" id="IPR038377">
    <property type="entry name" value="Na/Glc_symporter_sf"/>
</dbReference>
<dbReference type="CDD" id="cd10322">
    <property type="entry name" value="SLC5sbd"/>
    <property type="match status" value="1"/>
</dbReference>
<dbReference type="OrthoDB" id="9810181at2"/>
<feature type="transmembrane region" description="Helical" evidence="14">
    <location>
        <begin position="6"/>
        <end position="21"/>
    </location>
</feature>
<feature type="transmembrane region" description="Helical" evidence="14">
    <location>
        <begin position="464"/>
        <end position="482"/>
    </location>
</feature>
<keyword evidence="6" id="KW-0769">Symport</keyword>
<dbReference type="Pfam" id="PF00474">
    <property type="entry name" value="SSF"/>
    <property type="match status" value="1"/>
</dbReference>
<comment type="subcellular location">
    <subcellularLocation>
        <location evidence="1">Cell membrane</location>
        <topology evidence="1">Multi-pass membrane protein</topology>
    </subcellularLocation>
</comment>
<keyword evidence="10 14" id="KW-0472">Membrane</keyword>
<reference evidence="15 16" key="1">
    <citation type="submission" date="2019-11" db="EMBL/GenBank/DDBJ databases">
        <authorList>
            <person name="Li J."/>
        </authorList>
    </citation>
    <scope>NUCLEOTIDE SEQUENCE [LARGE SCALE GENOMIC DNA]</scope>
    <source>
        <strain evidence="15 16">J4</strain>
    </source>
</reference>
<keyword evidence="4" id="KW-1003">Cell membrane</keyword>
<dbReference type="InterPro" id="IPR050277">
    <property type="entry name" value="Sodium:Solute_Symporter"/>
</dbReference>
<evidence type="ECO:0000256" key="7">
    <source>
        <dbReference type="ARBA" id="ARBA00022989"/>
    </source>
</evidence>
<feature type="transmembrane region" description="Helical" evidence="14">
    <location>
        <begin position="375"/>
        <end position="395"/>
    </location>
</feature>